<feature type="domain" description="EamA" evidence="4">
    <location>
        <begin position="6"/>
        <end position="140"/>
    </location>
</feature>
<feature type="transmembrane region" description="Helical" evidence="3">
    <location>
        <begin position="93"/>
        <end position="116"/>
    </location>
</feature>
<feature type="domain" description="EamA" evidence="4">
    <location>
        <begin position="150"/>
        <end position="284"/>
    </location>
</feature>
<dbReference type="Pfam" id="PF00892">
    <property type="entry name" value="EamA"/>
    <property type="match status" value="2"/>
</dbReference>
<evidence type="ECO:0000256" key="3">
    <source>
        <dbReference type="SAM" id="Phobius"/>
    </source>
</evidence>
<comment type="similarity">
    <text evidence="2">Belongs to the EamA transporter family.</text>
</comment>
<feature type="transmembrane region" description="Helical" evidence="3">
    <location>
        <begin position="180"/>
        <end position="200"/>
    </location>
</feature>
<feature type="transmembrane region" description="Helical" evidence="3">
    <location>
        <begin position="125"/>
        <end position="143"/>
    </location>
</feature>
<comment type="caution">
    <text evidence="5">The sequence shown here is derived from an EMBL/GenBank/DDBJ whole genome shotgun (WGS) entry which is preliminary data.</text>
</comment>
<name>A0A292YKT1_9BACL</name>
<dbReference type="SUPFAM" id="SSF103481">
    <property type="entry name" value="Multidrug resistance efflux transporter EmrE"/>
    <property type="match status" value="2"/>
</dbReference>
<comment type="subcellular location">
    <subcellularLocation>
        <location evidence="1">Endomembrane system</location>
        <topology evidence="1">Multi-pass membrane protein</topology>
    </subcellularLocation>
</comment>
<feature type="transmembrane region" description="Helical" evidence="3">
    <location>
        <begin position="267"/>
        <end position="288"/>
    </location>
</feature>
<evidence type="ECO:0000313" key="6">
    <source>
        <dbReference type="Proteomes" id="UP000217785"/>
    </source>
</evidence>
<dbReference type="OrthoDB" id="6707571at2"/>
<dbReference type="AlphaFoldDB" id="A0A292YKT1"/>
<dbReference type="InterPro" id="IPR037185">
    <property type="entry name" value="EmrE-like"/>
</dbReference>
<keyword evidence="6" id="KW-1185">Reference proteome</keyword>
<protein>
    <submittedName>
        <fullName evidence="5">Permease</fullName>
    </submittedName>
</protein>
<dbReference type="PANTHER" id="PTHR22911">
    <property type="entry name" value="ACYL-MALONYL CONDENSING ENZYME-RELATED"/>
    <property type="match status" value="1"/>
</dbReference>
<evidence type="ECO:0000313" key="5">
    <source>
        <dbReference type="EMBL" id="GAX88984.1"/>
    </source>
</evidence>
<evidence type="ECO:0000259" key="4">
    <source>
        <dbReference type="Pfam" id="PF00892"/>
    </source>
</evidence>
<organism evidence="5 6">
    <name type="scientific">Effusibacillus lacus</name>
    <dbReference type="NCBI Taxonomy" id="1348429"/>
    <lineage>
        <taxon>Bacteria</taxon>
        <taxon>Bacillati</taxon>
        <taxon>Bacillota</taxon>
        <taxon>Bacilli</taxon>
        <taxon>Bacillales</taxon>
        <taxon>Alicyclobacillaceae</taxon>
        <taxon>Effusibacillus</taxon>
    </lineage>
</organism>
<accession>A0A292YKT1</accession>
<dbReference type="Proteomes" id="UP000217785">
    <property type="component" value="Unassembled WGS sequence"/>
</dbReference>
<sequence>MNRFYLGVLLVFLSAAGFGVMPLFTLFAYQNGASVTNILFLRFMLSAVFFFLYIFFKKEKVRMTKSQILSLFVLGGVFYTLQSTFYYHSITYIPASLAAFLFYTSPIFVAVLNLLISKERMAKPVIAATGLSIFGLFLLFGASFGVINVYGVVLAFLSAVVYSFYIVVGHSVVKQLSPVVTSAFIALFASVSLFLIGMFLGEIDFRIDIKVWGFVLTIVIFSTIVAMFSLFRGLDLIGSTKASVLSMVEPLVTSLCSALFLSETLTWMQVLGGLIVLSGSMLIVLTPAKREITETAKNGHTF</sequence>
<dbReference type="EMBL" id="BDUF01000011">
    <property type="protein sequence ID" value="GAX88984.1"/>
    <property type="molecule type" value="Genomic_DNA"/>
</dbReference>
<feature type="transmembrane region" description="Helical" evidence="3">
    <location>
        <begin position="38"/>
        <end position="56"/>
    </location>
</feature>
<keyword evidence="3" id="KW-0472">Membrane</keyword>
<feature type="transmembrane region" description="Helical" evidence="3">
    <location>
        <begin position="149"/>
        <end position="168"/>
    </location>
</feature>
<gene>
    <name evidence="5" type="ORF">EFBL_0598</name>
</gene>
<feature type="transmembrane region" description="Helical" evidence="3">
    <location>
        <begin position="68"/>
        <end position="87"/>
    </location>
</feature>
<keyword evidence="3" id="KW-0812">Transmembrane</keyword>
<dbReference type="PANTHER" id="PTHR22911:SF137">
    <property type="entry name" value="SOLUTE CARRIER FAMILY 35 MEMBER G2-RELATED"/>
    <property type="match status" value="1"/>
</dbReference>
<reference evidence="6" key="1">
    <citation type="submission" date="2017-07" db="EMBL/GenBank/DDBJ databases">
        <title>Draft genome sequence of Effusibacillus lacus strain skLN1.</title>
        <authorList>
            <person name="Watanabe M."/>
            <person name="Kojima H."/>
            <person name="Fukui M."/>
        </authorList>
    </citation>
    <scope>NUCLEOTIDE SEQUENCE [LARGE SCALE GENOMIC DNA]</scope>
    <source>
        <strain evidence="6">skLN1</strain>
    </source>
</reference>
<evidence type="ECO:0000256" key="1">
    <source>
        <dbReference type="ARBA" id="ARBA00004127"/>
    </source>
</evidence>
<evidence type="ECO:0000256" key="2">
    <source>
        <dbReference type="ARBA" id="ARBA00007362"/>
    </source>
</evidence>
<feature type="transmembrane region" description="Helical" evidence="3">
    <location>
        <begin position="212"/>
        <end position="231"/>
    </location>
</feature>
<feature type="transmembrane region" description="Helical" evidence="3">
    <location>
        <begin position="243"/>
        <end position="261"/>
    </location>
</feature>
<dbReference type="GO" id="GO:0016020">
    <property type="term" value="C:membrane"/>
    <property type="evidence" value="ECO:0007669"/>
    <property type="project" value="InterPro"/>
</dbReference>
<keyword evidence="3" id="KW-1133">Transmembrane helix</keyword>
<dbReference type="InterPro" id="IPR000620">
    <property type="entry name" value="EamA_dom"/>
</dbReference>
<proteinExistence type="inferred from homology"/>
<dbReference type="RefSeq" id="WP_096180722.1">
    <property type="nucleotide sequence ID" value="NZ_BDUF01000011.1"/>
</dbReference>